<dbReference type="InterPro" id="IPR011622">
    <property type="entry name" value="7TMR_DISM_rcpt_extracell_dom2"/>
</dbReference>
<proteinExistence type="predicted"/>
<dbReference type="Proteomes" id="UP000241829">
    <property type="component" value="Chromosome"/>
</dbReference>
<dbReference type="InterPro" id="IPR005467">
    <property type="entry name" value="His_kinase_dom"/>
</dbReference>
<evidence type="ECO:0000256" key="6">
    <source>
        <dbReference type="ARBA" id="ARBA00022679"/>
    </source>
</evidence>
<keyword evidence="5" id="KW-0597">Phosphoprotein</keyword>
<evidence type="ECO:0000256" key="4">
    <source>
        <dbReference type="ARBA" id="ARBA00022475"/>
    </source>
</evidence>
<keyword evidence="8" id="KW-0902">Two-component regulatory system</keyword>
<comment type="subcellular location">
    <subcellularLocation>
        <location evidence="2">Cell membrane</location>
        <topology evidence="2">Multi-pass membrane protein</topology>
    </subcellularLocation>
</comment>
<dbReference type="OrthoDB" id="8807260at2"/>
<feature type="domain" description="Histidine kinase" evidence="11">
    <location>
        <begin position="460"/>
        <end position="670"/>
    </location>
</feature>
<protein>
    <recommendedName>
        <fullName evidence="3">histidine kinase</fullName>
        <ecNumber evidence="3">2.7.13.3</ecNumber>
    </recommendedName>
</protein>
<evidence type="ECO:0000259" key="11">
    <source>
        <dbReference type="PROSITE" id="PS50109"/>
    </source>
</evidence>
<feature type="transmembrane region" description="Helical" evidence="10">
    <location>
        <begin position="17"/>
        <end position="38"/>
    </location>
</feature>
<dbReference type="PRINTS" id="PR00344">
    <property type="entry name" value="BCTRLSENSOR"/>
</dbReference>
<dbReference type="PANTHER" id="PTHR44936:SF9">
    <property type="entry name" value="SENSOR PROTEIN CREC"/>
    <property type="match status" value="1"/>
</dbReference>
<keyword evidence="13" id="KW-1185">Reference proteome</keyword>
<dbReference type="InterPro" id="IPR004358">
    <property type="entry name" value="Sig_transdc_His_kin-like_C"/>
</dbReference>
<evidence type="ECO:0000256" key="7">
    <source>
        <dbReference type="ARBA" id="ARBA00022777"/>
    </source>
</evidence>
<dbReference type="InterPro" id="IPR036890">
    <property type="entry name" value="HATPase_C_sf"/>
</dbReference>
<dbReference type="GO" id="GO:0005886">
    <property type="term" value="C:plasma membrane"/>
    <property type="evidence" value="ECO:0007669"/>
    <property type="project" value="UniProtKB-SubCell"/>
</dbReference>
<feature type="transmembrane region" description="Helical" evidence="10">
    <location>
        <begin position="294"/>
        <end position="311"/>
    </location>
</feature>
<evidence type="ECO:0000256" key="2">
    <source>
        <dbReference type="ARBA" id="ARBA00004651"/>
    </source>
</evidence>
<evidence type="ECO:0000313" key="12">
    <source>
        <dbReference type="EMBL" id="AVP57136.1"/>
    </source>
</evidence>
<keyword evidence="7 12" id="KW-0418">Kinase</keyword>
<evidence type="ECO:0000313" key="13">
    <source>
        <dbReference type="Proteomes" id="UP000241829"/>
    </source>
</evidence>
<dbReference type="SUPFAM" id="SSF47384">
    <property type="entry name" value="Homodimeric domain of signal transducing histidine kinase"/>
    <property type="match status" value="1"/>
</dbReference>
<dbReference type="PROSITE" id="PS50109">
    <property type="entry name" value="HIS_KIN"/>
    <property type="match status" value="1"/>
</dbReference>
<dbReference type="InterPro" id="IPR050980">
    <property type="entry name" value="2C_sensor_his_kinase"/>
</dbReference>
<dbReference type="PANTHER" id="PTHR44936">
    <property type="entry name" value="SENSOR PROTEIN CREC"/>
    <property type="match status" value="1"/>
</dbReference>
<comment type="catalytic activity">
    <reaction evidence="1">
        <text>ATP + protein L-histidine = ADP + protein N-phospho-L-histidine.</text>
        <dbReference type="EC" id="2.7.13.3"/>
    </reaction>
</comment>
<dbReference type="Gene3D" id="1.10.287.130">
    <property type="match status" value="1"/>
</dbReference>
<keyword evidence="4" id="KW-1003">Cell membrane</keyword>
<evidence type="ECO:0000256" key="3">
    <source>
        <dbReference type="ARBA" id="ARBA00012438"/>
    </source>
</evidence>
<dbReference type="KEGG" id="melm:C7H73_05305"/>
<dbReference type="InterPro" id="IPR036097">
    <property type="entry name" value="HisK_dim/P_sf"/>
</dbReference>
<dbReference type="SMART" id="SM00387">
    <property type="entry name" value="HATPase_c"/>
    <property type="match status" value="1"/>
</dbReference>
<evidence type="ECO:0000256" key="1">
    <source>
        <dbReference type="ARBA" id="ARBA00000085"/>
    </source>
</evidence>
<keyword evidence="10" id="KW-0812">Transmembrane</keyword>
<dbReference type="InterPro" id="IPR003594">
    <property type="entry name" value="HATPase_dom"/>
</dbReference>
<keyword evidence="6" id="KW-0808">Transferase</keyword>
<dbReference type="SUPFAM" id="SSF55874">
    <property type="entry name" value="ATPase domain of HSP90 chaperone/DNA topoisomerase II/histidine kinase"/>
    <property type="match status" value="1"/>
</dbReference>
<dbReference type="EMBL" id="CP027792">
    <property type="protein sequence ID" value="AVP57136.1"/>
    <property type="molecule type" value="Genomic_DNA"/>
</dbReference>
<feature type="transmembrane region" description="Helical" evidence="10">
    <location>
        <begin position="255"/>
        <end position="274"/>
    </location>
</feature>
<dbReference type="CDD" id="cd00075">
    <property type="entry name" value="HATPase"/>
    <property type="match status" value="1"/>
</dbReference>
<organism evidence="12 13">
    <name type="scientific">Pulveribacter suum</name>
    <dbReference type="NCBI Taxonomy" id="2116657"/>
    <lineage>
        <taxon>Bacteria</taxon>
        <taxon>Pseudomonadati</taxon>
        <taxon>Pseudomonadota</taxon>
        <taxon>Betaproteobacteria</taxon>
        <taxon>Burkholderiales</taxon>
        <taxon>Comamonadaceae</taxon>
        <taxon>Pulveribacter</taxon>
    </lineage>
</organism>
<accession>A0A2P1NJE0</accession>
<evidence type="ECO:0000256" key="8">
    <source>
        <dbReference type="ARBA" id="ARBA00023012"/>
    </source>
</evidence>
<feature type="transmembrane region" description="Helical" evidence="10">
    <location>
        <begin position="383"/>
        <end position="405"/>
    </location>
</feature>
<dbReference type="CDD" id="cd00082">
    <property type="entry name" value="HisKA"/>
    <property type="match status" value="1"/>
</dbReference>
<evidence type="ECO:0000256" key="9">
    <source>
        <dbReference type="ARBA" id="ARBA00023026"/>
    </source>
</evidence>
<dbReference type="Pfam" id="PF07696">
    <property type="entry name" value="7TMR-DISMED2"/>
    <property type="match status" value="1"/>
</dbReference>
<feature type="transmembrane region" description="Helical" evidence="10">
    <location>
        <begin position="349"/>
        <end position="371"/>
    </location>
</feature>
<reference evidence="13" key="1">
    <citation type="submission" date="2018-03" db="EMBL/GenBank/DDBJ databases">
        <title>Genome sequencing of Melaminivora sp. strain SC2-7.</title>
        <authorList>
            <person name="Kim S.-J."/>
            <person name="Heo J."/>
            <person name="Ahn J.-H."/>
            <person name="Kwon S.-W."/>
        </authorList>
    </citation>
    <scope>NUCLEOTIDE SEQUENCE [LARGE SCALE GENOMIC DNA]</scope>
    <source>
        <strain evidence="13">SC2-7</strain>
    </source>
</reference>
<dbReference type="Gene3D" id="3.30.565.10">
    <property type="entry name" value="Histidine kinase-like ATPase, C-terminal domain"/>
    <property type="match status" value="1"/>
</dbReference>
<keyword evidence="9" id="KW-0843">Virulence</keyword>
<dbReference type="Gene3D" id="2.60.40.2380">
    <property type="match status" value="1"/>
</dbReference>
<evidence type="ECO:0000256" key="10">
    <source>
        <dbReference type="SAM" id="Phobius"/>
    </source>
</evidence>
<name>A0A2P1NJE0_9BURK</name>
<evidence type="ECO:0000256" key="5">
    <source>
        <dbReference type="ARBA" id="ARBA00022553"/>
    </source>
</evidence>
<dbReference type="GO" id="GO:0000155">
    <property type="term" value="F:phosphorelay sensor kinase activity"/>
    <property type="evidence" value="ECO:0007669"/>
    <property type="project" value="InterPro"/>
</dbReference>
<sequence>MHDYSRILTKPPRSRSFAFPAGLALWFLLSIGLIVFLITSPGSFAQPQPGGLRLGTDLHMQLLLDPGGRMTAEEVAALSDEAFTTLNSPVNEGYTRDVHWLRVAPPAPGSQASAWLEVLPTYLDRVTLYQQTGDAWQEHNAGDTVAADAGAMRVRPLVFTLAAGRPFLLRVQTTSPMQVDATLWPAAGLMSHIGTTEWASGVHQGINLMHALLIIGAALALRMRSLVALATASVATLLHGAADRGYLLLWLPAQFSHWSNVLVSVGTLALPVALAWQFREVLTKNARWRRADRLLLALGLVPLLCLPALPLGRYSDWAWVGIGAPWAISMVVAWVAWSNLRREGPTLENLLMVLPSTAYGLAGLYVTAAYMGAAPVPQMETSILWQLNTLLVNIVVTVAVGARLVQRFRSSVAQLAQSQQHLDEQVRVRTAELLQTHNDLQAALDSERGIREEQRHFFDMVNHEFRTPLMVMDSAATEQQAFPSPDLDAQVERATQIRRICRRMVDLVDNCLASERLHAASLQLRRQDTDLDELLEHAAELVQWSPRHRLELANHGPARWSCDPTLIRIALSNLADNAVKYAQPGVVRIAARLGERGDLQVSVCDEGPGLSAHAVEQLFERGGQGPHQTRGFGLGLWAARRIARLHGGDVQAAPSARGGTCFTLSLPASPTLPG</sequence>
<dbReference type="Pfam" id="PF02518">
    <property type="entry name" value="HATPase_c"/>
    <property type="match status" value="1"/>
</dbReference>
<dbReference type="EC" id="2.7.13.3" evidence="3"/>
<feature type="transmembrane region" description="Helical" evidence="10">
    <location>
        <begin position="317"/>
        <end position="337"/>
    </location>
</feature>
<dbReference type="AlphaFoldDB" id="A0A2P1NJE0"/>
<keyword evidence="10" id="KW-0472">Membrane</keyword>
<keyword evidence="10" id="KW-1133">Transmembrane helix</keyword>
<gene>
    <name evidence="12" type="ORF">C7H73_05305</name>
</gene>
<dbReference type="InterPro" id="IPR003661">
    <property type="entry name" value="HisK_dim/P_dom"/>
</dbReference>